<dbReference type="OrthoDB" id="5279542at2759"/>
<feature type="compositionally biased region" description="Basic and acidic residues" evidence="1">
    <location>
        <begin position="56"/>
        <end position="72"/>
    </location>
</feature>
<dbReference type="EMBL" id="MAVT02000169">
    <property type="protein sequence ID" value="POS78657.1"/>
    <property type="molecule type" value="Genomic_DNA"/>
</dbReference>
<name>A0A2P5I850_DIAHE</name>
<keyword evidence="3" id="KW-1185">Reference proteome</keyword>
<accession>A0A2P5I850</accession>
<proteinExistence type="predicted"/>
<dbReference type="InParanoid" id="A0A2P5I850"/>
<feature type="region of interest" description="Disordered" evidence="1">
    <location>
        <begin position="31"/>
        <end position="106"/>
    </location>
</feature>
<evidence type="ECO:0000313" key="2">
    <source>
        <dbReference type="EMBL" id="POS78657.1"/>
    </source>
</evidence>
<feature type="compositionally biased region" description="Polar residues" evidence="1">
    <location>
        <begin position="96"/>
        <end position="106"/>
    </location>
</feature>
<feature type="compositionally biased region" description="Polar residues" evidence="1">
    <location>
        <begin position="34"/>
        <end position="52"/>
    </location>
</feature>
<gene>
    <name evidence="2" type="ORF">DHEL01_v202934</name>
</gene>
<dbReference type="Proteomes" id="UP000094444">
    <property type="component" value="Unassembled WGS sequence"/>
</dbReference>
<sequence length="106" mass="11563">MELKVNEVLTIFQERGLNANDVLAALRLQPSGYDRTNPSPQVDMPSVNQQPVEMSVDERPAEMTGSRVDHELSVAGINDVNGNRNIDSLGHEESLVSPSQSSPVHV</sequence>
<comment type="caution">
    <text evidence="2">The sequence shown here is derived from an EMBL/GenBank/DDBJ whole genome shotgun (WGS) entry which is preliminary data.</text>
</comment>
<dbReference type="STRING" id="158607.A0A2P5I850"/>
<evidence type="ECO:0000256" key="1">
    <source>
        <dbReference type="SAM" id="MobiDB-lite"/>
    </source>
</evidence>
<organism evidence="2 3">
    <name type="scientific">Diaporthe helianthi</name>
    <dbReference type="NCBI Taxonomy" id="158607"/>
    <lineage>
        <taxon>Eukaryota</taxon>
        <taxon>Fungi</taxon>
        <taxon>Dikarya</taxon>
        <taxon>Ascomycota</taxon>
        <taxon>Pezizomycotina</taxon>
        <taxon>Sordariomycetes</taxon>
        <taxon>Sordariomycetidae</taxon>
        <taxon>Diaporthales</taxon>
        <taxon>Diaporthaceae</taxon>
        <taxon>Diaporthe</taxon>
    </lineage>
</organism>
<dbReference type="AlphaFoldDB" id="A0A2P5I850"/>
<protein>
    <submittedName>
        <fullName evidence="2">Uncharacterized protein</fullName>
    </submittedName>
</protein>
<evidence type="ECO:0000313" key="3">
    <source>
        <dbReference type="Proteomes" id="UP000094444"/>
    </source>
</evidence>
<reference evidence="2" key="1">
    <citation type="submission" date="2017-09" db="EMBL/GenBank/DDBJ databases">
        <title>Polyketide synthases of a Diaporthe helianthi virulent isolate.</title>
        <authorList>
            <person name="Baroncelli R."/>
        </authorList>
    </citation>
    <scope>NUCLEOTIDE SEQUENCE [LARGE SCALE GENOMIC DNA]</scope>
    <source>
        <strain evidence="2">7/96</strain>
    </source>
</reference>